<dbReference type="InterPro" id="IPR001611">
    <property type="entry name" value="Leu-rich_rpt"/>
</dbReference>
<dbReference type="PRINTS" id="PR00019">
    <property type="entry name" value="LEURICHRPT"/>
</dbReference>
<name>A0A2T7P0Q4_POMCA</name>
<keyword evidence="8" id="KW-0472">Membrane</keyword>
<evidence type="ECO:0000313" key="11">
    <source>
        <dbReference type="Proteomes" id="UP000245119"/>
    </source>
</evidence>
<dbReference type="Proteomes" id="UP000245119">
    <property type="component" value="Linkage Group LG7"/>
</dbReference>
<dbReference type="InterPro" id="IPR013783">
    <property type="entry name" value="Ig-like_fold"/>
</dbReference>
<dbReference type="CDD" id="cd00063">
    <property type="entry name" value="FN3"/>
    <property type="match status" value="1"/>
</dbReference>
<dbReference type="AlphaFoldDB" id="A0A2T7P0Q4"/>
<dbReference type="STRING" id="400727.A0A2T7P0Q4"/>
<evidence type="ECO:0000256" key="4">
    <source>
        <dbReference type="ARBA" id="ARBA00022692"/>
    </source>
</evidence>
<dbReference type="SUPFAM" id="SSF52058">
    <property type="entry name" value="L domain-like"/>
    <property type="match status" value="2"/>
</dbReference>
<protein>
    <recommendedName>
        <fullName evidence="9">Fibronectin type-III domain-containing protein</fullName>
    </recommendedName>
</protein>
<evidence type="ECO:0000256" key="7">
    <source>
        <dbReference type="ARBA" id="ARBA00022989"/>
    </source>
</evidence>
<keyword evidence="11" id="KW-1185">Reference proteome</keyword>
<dbReference type="PANTHER" id="PTHR45712">
    <property type="entry name" value="AGAP008170-PA"/>
    <property type="match status" value="1"/>
</dbReference>
<dbReference type="InterPro" id="IPR003591">
    <property type="entry name" value="Leu-rich_rpt_typical-subtyp"/>
</dbReference>
<evidence type="ECO:0000313" key="10">
    <source>
        <dbReference type="EMBL" id="PVD27002.1"/>
    </source>
</evidence>
<keyword evidence="3" id="KW-0433">Leucine-rich repeat</keyword>
<dbReference type="Gene3D" id="3.80.10.10">
    <property type="entry name" value="Ribonuclease Inhibitor"/>
    <property type="match status" value="4"/>
</dbReference>
<keyword evidence="7" id="KW-1133">Transmembrane helix</keyword>
<dbReference type="EMBL" id="PZQS01000007">
    <property type="protein sequence ID" value="PVD27002.1"/>
    <property type="molecule type" value="Genomic_DNA"/>
</dbReference>
<dbReference type="Gene3D" id="2.60.40.10">
    <property type="entry name" value="Immunoglobulins"/>
    <property type="match status" value="1"/>
</dbReference>
<accession>A0A2T7P0Q4</accession>
<dbReference type="Pfam" id="PF13855">
    <property type="entry name" value="LRR_8"/>
    <property type="match status" value="4"/>
</dbReference>
<dbReference type="InterPro" id="IPR036116">
    <property type="entry name" value="FN3_sf"/>
</dbReference>
<evidence type="ECO:0000256" key="3">
    <source>
        <dbReference type="ARBA" id="ARBA00022614"/>
    </source>
</evidence>
<dbReference type="SUPFAM" id="SSF49265">
    <property type="entry name" value="Fibronectin type III"/>
    <property type="match status" value="1"/>
</dbReference>
<dbReference type="OrthoDB" id="6162395at2759"/>
<dbReference type="PANTHER" id="PTHR45712:SF22">
    <property type="entry name" value="INSULIN-LIKE GROWTH FACTOR-BINDING PROTEIN COMPLEX ACID LABILE SUBUNIT"/>
    <property type="match status" value="1"/>
</dbReference>
<keyword evidence="5" id="KW-0732">Signal</keyword>
<dbReference type="InterPro" id="IPR032675">
    <property type="entry name" value="LRR_dom_sf"/>
</dbReference>
<dbReference type="InterPro" id="IPR050333">
    <property type="entry name" value="SLRP"/>
</dbReference>
<evidence type="ECO:0000256" key="2">
    <source>
        <dbReference type="ARBA" id="ARBA00022475"/>
    </source>
</evidence>
<evidence type="ECO:0000256" key="6">
    <source>
        <dbReference type="ARBA" id="ARBA00022737"/>
    </source>
</evidence>
<comment type="subcellular location">
    <subcellularLocation>
        <location evidence="1">Cell membrane</location>
    </subcellularLocation>
</comment>
<keyword evidence="6" id="KW-0677">Repeat</keyword>
<evidence type="ECO:0000259" key="9">
    <source>
        <dbReference type="PROSITE" id="PS50853"/>
    </source>
</evidence>
<dbReference type="PROSITE" id="PS51450">
    <property type="entry name" value="LRR"/>
    <property type="match status" value="5"/>
</dbReference>
<gene>
    <name evidence="10" type="ORF">C0Q70_12152</name>
</gene>
<evidence type="ECO:0000256" key="1">
    <source>
        <dbReference type="ARBA" id="ARBA00004236"/>
    </source>
</evidence>
<dbReference type="PROSITE" id="PS50853">
    <property type="entry name" value="FN3"/>
    <property type="match status" value="1"/>
</dbReference>
<organism evidence="10 11">
    <name type="scientific">Pomacea canaliculata</name>
    <name type="common">Golden apple snail</name>
    <dbReference type="NCBI Taxonomy" id="400727"/>
    <lineage>
        <taxon>Eukaryota</taxon>
        <taxon>Metazoa</taxon>
        <taxon>Spiralia</taxon>
        <taxon>Lophotrochozoa</taxon>
        <taxon>Mollusca</taxon>
        <taxon>Gastropoda</taxon>
        <taxon>Caenogastropoda</taxon>
        <taxon>Architaenioglossa</taxon>
        <taxon>Ampullarioidea</taxon>
        <taxon>Ampullariidae</taxon>
        <taxon>Pomacea</taxon>
    </lineage>
</organism>
<keyword evidence="2" id="KW-1003">Cell membrane</keyword>
<dbReference type="InterPro" id="IPR003961">
    <property type="entry name" value="FN3_dom"/>
</dbReference>
<reference evidence="10 11" key="1">
    <citation type="submission" date="2018-04" db="EMBL/GenBank/DDBJ databases">
        <title>The genome of golden apple snail Pomacea canaliculata provides insight into stress tolerance and invasive adaptation.</title>
        <authorList>
            <person name="Liu C."/>
            <person name="Liu B."/>
            <person name="Ren Y."/>
            <person name="Zhang Y."/>
            <person name="Wang H."/>
            <person name="Li S."/>
            <person name="Jiang F."/>
            <person name="Yin L."/>
            <person name="Zhang G."/>
            <person name="Qian W."/>
            <person name="Fan W."/>
        </authorList>
    </citation>
    <scope>NUCLEOTIDE SEQUENCE [LARGE SCALE GENOMIC DNA]</scope>
    <source>
        <strain evidence="10">SZHN2017</strain>
        <tissue evidence="10">Muscle</tissue>
    </source>
</reference>
<comment type="caution">
    <text evidence="10">The sequence shown here is derived from an EMBL/GenBank/DDBJ whole genome shotgun (WGS) entry which is preliminary data.</text>
</comment>
<proteinExistence type="predicted"/>
<dbReference type="FunFam" id="3.80.10.10:FF:001438">
    <property type="entry name" value="Uncharacterized protein"/>
    <property type="match status" value="1"/>
</dbReference>
<dbReference type="SMART" id="SM00365">
    <property type="entry name" value="LRR_SD22"/>
    <property type="match status" value="6"/>
</dbReference>
<sequence>MARCRRLGISRWENVLEPRKFVSRQLQVVGFSPIVSTEVTQKMSRWHVVCKIPFACLVTMTTVMCLATKVAACPTPCQCTQTYFVYCQNISLSSESLADVTSVVPQEAILLDVGFNNVDILSSGLLERLSNLEYLNLANNRISKIGLGMFSNLQQLKDLNLQHNHLKEVGRGIFINMSRLKKLNLGGNRLTAIQEHAFSLSGLQQLYLQENGLTALRPSQLAGLPLLEYLDLSDNLIQTIEGGSFKDLIVLKKLKLSNNRLSSLAENVFEGLSSLKELFLDRNTLPSLDCFGVPNFAANLHLLDLANNSLISIPADIFPQLRNLKTIQLNHNHISHIGQQAFKDLQLDRLNLAYNFLETIDREMLNGARRISSINLSHNHIHTIKTGVFDNFRGSVYVLNMAGNNLTSIHFGMFRGMQNLQTLNLSHNSLGSILDKSFEDLVRLTELWLDNNKLQWFSADLLKGTSMRTLSVIENPVTELRGFSFEDSTDAISILVNLTVTFVAQTSITVSWPYKEGSQLYWTLQVWCVSETGQEASKCSRPIQEENLPTYKTSETISGLQPGTQYFVCVNPVFLAKDVLISQCVLVSTLSISTSTSSPVGTAKSQSSSVTVGHQYDVELQSLRPLVISMYGFNKHSTTAIGRYHPASNCQVNGLQTIFDHGEKWGSQERGMDIGEGVINKYAKPVILKTGYQWPIARAPLSCPLRANNDIRFPLVPLFPPPGIRGTLGRIVPVKRFNLPEESGTKQLCRAGRRGQRASWSDAGRCRVVWGALISPRQSSLVFHILVIYTSVTQGFNSLCAYRVAVVI</sequence>
<keyword evidence="4" id="KW-0812">Transmembrane</keyword>
<dbReference type="Pfam" id="PF00041">
    <property type="entry name" value="fn3"/>
    <property type="match status" value="1"/>
</dbReference>
<dbReference type="GO" id="GO:0005886">
    <property type="term" value="C:plasma membrane"/>
    <property type="evidence" value="ECO:0007669"/>
    <property type="project" value="UniProtKB-SubCell"/>
</dbReference>
<evidence type="ECO:0000256" key="5">
    <source>
        <dbReference type="ARBA" id="ARBA00022729"/>
    </source>
</evidence>
<dbReference type="SMART" id="SM00369">
    <property type="entry name" value="LRR_TYP"/>
    <property type="match status" value="14"/>
</dbReference>
<dbReference type="GO" id="GO:0005615">
    <property type="term" value="C:extracellular space"/>
    <property type="evidence" value="ECO:0007669"/>
    <property type="project" value="TreeGrafter"/>
</dbReference>
<feature type="domain" description="Fibronectin type-III" evidence="9">
    <location>
        <begin position="494"/>
        <end position="592"/>
    </location>
</feature>
<dbReference type="FunFam" id="3.80.10.10:FF:001164">
    <property type="entry name" value="GH01279p"/>
    <property type="match status" value="1"/>
</dbReference>
<evidence type="ECO:0000256" key="8">
    <source>
        <dbReference type="ARBA" id="ARBA00023136"/>
    </source>
</evidence>